<dbReference type="AlphaFoldDB" id="A0A5Q2FHP4"/>
<dbReference type="InterPro" id="IPR009057">
    <property type="entry name" value="Homeodomain-like_sf"/>
</dbReference>
<reference evidence="6 7" key="1">
    <citation type="submission" date="2019-10" db="EMBL/GenBank/DDBJ databases">
        <title>Genomic analysis of Raineyella sp. CBA3103.</title>
        <authorList>
            <person name="Roh S.W."/>
        </authorList>
    </citation>
    <scope>NUCLEOTIDE SEQUENCE [LARGE SCALE GENOMIC DNA]</scope>
    <source>
        <strain evidence="6 7">CBA3103</strain>
    </source>
</reference>
<feature type="DNA-binding region" description="H-T-H motif" evidence="4">
    <location>
        <begin position="38"/>
        <end position="57"/>
    </location>
</feature>
<keyword evidence="2 4" id="KW-0238">DNA-binding</keyword>
<dbReference type="Pfam" id="PF00440">
    <property type="entry name" value="TetR_N"/>
    <property type="match status" value="1"/>
</dbReference>
<evidence type="ECO:0000256" key="3">
    <source>
        <dbReference type="ARBA" id="ARBA00023163"/>
    </source>
</evidence>
<evidence type="ECO:0000256" key="2">
    <source>
        <dbReference type="ARBA" id="ARBA00023125"/>
    </source>
</evidence>
<dbReference type="KEGG" id="rain:Rai3103_14675"/>
<dbReference type="PROSITE" id="PS50977">
    <property type="entry name" value="HTH_TETR_2"/>
    <property type="match status" value="1"/>
</dbReference>
<evidence type="ECO:0000313" key="6">
    <source>
        <dbReference type="EMBL" id="QGF24673.1"/>
    </source>
</evidence>
<accession>A0A5Q2FHP4</accession>
<dbReference type="Gene3D" id="1.10.357.10">
    <property type="entry name" value="Tetracycline Repressor, domain 2"/>
    <property type="match status" value="1"/>
</dbReference>
<feature type="domain" description="HTH tetR-type" evidence="5">
    <location>
        <begin position="15"/>
        <end position="75"/>
    </location>
</feature>
<dbReference type="GO" id="GO:0003700">
    <property type="term" value="F:DNA-binding transcription factor activity"/>
    <property type="evidence" value="ECO:0007669"/>
    <property type="project" value="TreeGrafter"/>
</dbReference>
<evidence type="ECO:0000256" key="4">
    <source>
        <dbReference type="PROSITE-ProRule" id="PRU00335"/>
    </source>
</evidence>
<dbReference type="InterPro" id="IPR036271">
    <property type="entry name" value="Tet_transcr_reg_TetR-rel_C_sf"/>
</dbReference>
<proteinExistence type="predicted"/>
<dbReference type="GO" id="GO:0000976">
    <property type="term" value="F:transcription cis-regulatory region binding"/>
    <property type="evidence" value="ECO:0007669"/>
    <property type="project" value="TreeGrafter"/>
</dbReference>
<evidence type="ECO:0000259" key="5">
    <source>
        <dbReference type="PROSITE" id="PS50977"/>
    </source>
</evidence>
<name>A0A5Q2FHP4_9ACTN</name>
<dbReference type="Proteomes" id="UP000386847">
    <property type="component" value="Chromosome"/>
</dbReference>
<dbReference type="EMBL" id="CP045725">
    <property type="protein sequence ID" value="QGF24673.1"/>
    <property type="molecule type" value="Genomic_DNA"/>
</dbReference>
<dbReference type="PANTHER" id="PTHR30055:SF234">
    <property type="entry name" value="HTH-TYPE TRANSCRIPTIONAL REGULATOR BETI"/>
    <property type="match status" value="1"/>
</dbReference>
<keyword evidence="1" id="KW-0805">Transcription regulation</keyword>
<keyword evidence="3" id="KW-0804">Transcription</keyword>
<dbReference type="SUPFAM" id="SSF48498">
    <property type="entry name" value="Tetracyclin repressor-like, C-terminal domain"/>
    <property type="match status" value="1"/>
</dbReference>
<protein>
    <submittedName>
        <fullName evidence="6">TetR family transcriptional regulator</fullName>
    </submittedName>
</protein>
<dbReference type="SUPFAM" id="SSF46689">
    <property type="entry name" value="Homeodomain-like"/>
    <property type="match status" value="1"/>
</dbReference>
<organism evidence="6 7">
    <name type="scientific">Raineyella fluvialis</name>
    <dbReference type="NCBI Taxonomy" id="2662261"/>
    <lineage>
        <taxon>Bacteria</taxon>
        <taxon>Bacillati</taxon>
        <taxon>Actinomycetota</taxon>
        <taxon>Actinomycetes</taxon>
        <taxon>Propionibacteriales</taxon>
        <taxon>Propionibacteriaceae</taxon>
        <taxon>Raineyella</taxon>
    </lineage>
</organism>
<dbReference type="PRINTS" id="PR00455">
    <property type="entry name" value="HTHTETR"/>
</dbReference>
<gene>
    <name evidence="6" type="ORF">Rai3103_14675</name>
</gene>
<dbReference type="PANTHER" id="PTHR30055">
    <property type="entry name" value="HTH-TYPE TRANSCRIPTIONAL REGULATOR RUTR"/>
    <property type="match status" value="1"/>
</dbReference>
<dbReference type="InterPro" id="IPR001647">
    <property type="entry name" value="HTH_TetR"/>
</dbReference>
<keyword evidence="7" id="KW-1185">Reference proteome</keyword>
<sequence>MLPRQSSTLRQAQAALTRSRIADAARTLFLDAGYVATSVSAIAAAAGVSVQTIYNVVGNKAAVLSAVLDLVAAGPESPRLVPEFLEERSRHAPDVPAMVDLLVEWFIDVHPRTASLWAVIRQAAAVDEEVADLERRRADRRLSNYVGAAARARELGGLTSSVTDEEAAAAIWALGHPDAYRALVLVRGWTLDAYGTWLRYGLTALLG</sequence>
<evidence type="ECO:0000256" key="1">
    <source>
        <dbReference type="ARBA" id="ARBA00023015"/>
    </source>
</evidence>
<dbReference type="InterPro" id="IPR050109">
    <property type="entry name" value="HTH-type_TetR-like_transc_reg"/>
</dbReference>
<dbReference type="RefSeq" id="WP_153573202.1">
    <property type="nucleotide sequence ID" value="NZ_CP045725.1"/>
</dbReference>
<evidence type="ECO:0000313" key="7">
    <source>
        <dbReference type="Proteomes" id="UP000386847"/>
    </source>
</evidence>